<dbReference type="EMBL" id="AP014609">
    <property type="protein sequence ID" value="BAR91885.1"/>
    <property type="molecule type" value="Genomic_DNA"/>
</dbReference>
<evidence type="ECO:0000313" key="3">
    <source>
        <dbReference type="EMBL" id="BAR91885.1"/>
    </source>
</evidence>
<organism evidence="3 4">
    <name type="scientific">Blattabacterium cuenoti BPAY</name>
    <dbReference type="NCBI Taxonomy" id="1457031"/>
    <lineage>
        <taxon>Bacteria</taxon>
        <taxon>Pseudomonadati</taxon>
        <taxon>Bacteroidota</taxon>
        <taxon>Flavobacteriia</taxon>
        <taxon>Flavobacteriales</taxon>
        <taxon>Blattabacteriaceae</taxon>
        <taxon>Blattabacterium</taxon>
    </lineage>
</organism>
<sequence>MKKIFIFIFLLFSIIFFSSCHDDGLSGIIDESDLQNEIGDQTTKEVASNASTPKSDEEEPPKSRLEELMRRNPNIRKIIEVLNSTEERKSPMSS</sequence>
<evidence type="ECO:0000256" key="2">
    <source>
        <dbReference type="SAM" id="SignalP"/>
    </source>
</evidence>
<dbReference type="Proteomes" id="UP000217805">
    <property type="component" value="Chromosome"/>
</dbReference>
<feature type="region of interest" description="Disordered" evidence="1">
    <location>
        <begin position="41"/>
        <end position="66"/>
    </location>
</feature>
<evidence type="ECO:0000313" key="4">
    <source>
        <dbReference type="Proteomes" id="UP000217805"/>
    </source>
</evidence>
<dbReference type="RefSeq" id="WP_096377992.1">
    <property type="nucleotide sequence ID" value="NZ_AP014609.1"/>
</dbReference>
<keyword evidence="4" id="KW-1185">Reference proteome</keyword>
<name>A0ABM7EY14_9FLAO</name>
<feature type="signal peptide" evidence="2">
    <location>
        <begin position="1"/>
        <end position="22"/>
    </location>
</feature>
<protein>
    <recommendedName>
        <fullName evidence="5">Lipoprotein</fullName>
    </recommendedName>
</protein>
<keyword evidence="2" id="KW-0732">Signal</keyword>
<gene>
    <name evidence="3" type="ORF">BPAY_131</name>
</gene>
<dbReference type="PROSITE" id="PS51257">
    <property type="entry name" value="PROKAR_LIPOPROTEIN"/>
    <property type="match status" value="1"/>
</dbReference>
<evidence type="ECO:0008006" key="5">
    <source>
        <dbReference type="Google" id="ProtNLM"/>
    </source>
</evidence>
<evidence type="ECO:0000256" key="1">
    <source>
        <dbReference type="SAM" id="MobiDB-lite"/>
    </source>
</evidence>
<accession>A0ABM7EY14</accession>
<feature type="chain" id="PRO_5045629811" description="Lipoprotein" evidence="2">
    <location>
        <begin position="23"/>
        <end position="94"/>
    </location>
</feature>
<feature type="compositionally biased region" description="Polar residues" evidence="1">
    <location>
        <begin position="41"/>
        <end position="53"/>
    </location>
</feature>
<proteinExistence type="predicted"/>
<reference evidence="3 4" key="1">
    <citation type="journal article" date="2015" name="Microbes Environ.">
        <title>An Efficient Strategy Developed for Next-Generation Sequencing of Endosymbiont Genomes Performed Using Crude DNA Isolated from Host Tissues: A Case Study of Blattabacterium cuenoti Inhabiting the Fat Bodies of Cockroaches.</title>
        <authorList>
            <person name="Kinjo Y."/>
            <person name="Saitoh S."/>
            <person name="Tokuda G."/>
        </authorList>
    </citation>
    <scope>NUCLEOTIDE SEQUENCE [LARGE SCALE GENOMIC DNA]</scope>
    <source>
        <strain evidence="3 4">BPAY</strain>
    </source>
</reference>